<evidence type="ECO:0000256" key="1">
    <source>
        <dbReference type="ARBA" id="ARBA00004442"/>
    </source>
</evidence>
<evidence type="ECO:0000256" key="4">
    <source>
        <dbReference type="ARBA" id="ARBA00022452"/>
    </source>
</evidence>
<keyword evidence="3" id="KW-0813">Transport</keyword>
<dbReference type="InterPro" id="IPR013686">
    <property type="entry name" value="Polypept-transport_assoc_ShlB"/>
</dbReference>
<keyword evidence="13" id="KW-1185">Reference proteome</keyword>
<evidence type="ECO:0000313" key="13">
    <source>
        <dbReference type="Proteomes" id="UP000636811"/>
    </source>
</evidence>
<dbReference type="PROSITE" id="PS51779">
    <property type="entry name" value="POTRA"/>
    <property type="match status" value="1"/>
</dbReference>
<keyword evidence="4" id="KW-1134">Transmembrane beta strand</keyword>
<comment type="caution">
    <text evidence="12">The sequence shown here is derived from an EMBL/GenBank/DDBJ whole genome shotgun (WGS) entry which is preliminary data.</text>
</comment>
<dbReference type="InterPro" id="IPR051544">
    <property type="entry name" value="TPS_OM_transporter"/>
</dbReference>
<evidence type="ECO:0000256" key="6">
    <source>
        <dbReference type="ARBA" id="ARBA00022927"/>
    </source>
</evidence>
<sequence length="552" mass="60517">MNVKFSFLAIVFAGFSVHAAPLSPADRDSIEQQQRGRLQQEQLQREDLERGQPLSAPVQKPAELNDAHCFTVSTITVSGAGHLPARKKDALTAPFIGKCLGIKNITQLVQEISDEYIRKGYITSRAYLPEQDLSQGQLNIRVMEGKLQDVQLDHRNDRMLAMAFPGLKGKILNLRDIEQGMEQINRLRQNPVQIEILPAEQPGFSVVNLTATPEFPVTAGAGFDNSGQKSTGTGQMNGSLTASNVLGLADQWFVSGARSSDFSISHDARSVQAGMSVPYGYWLLNYSYSYSDYLSTVSSRGFGWRSSGDSQTHRVNLSRVLFRNSDIKTGVSLGISNNMARNYLNDAPLASSSRKLSNVNVGINHSQKVFGGLSTLNPTFSRGVPWLGAENDQHKPADAPKAEFSKWSVSGSFYRPVSQKITFLSSAYGQWTGDRLYGSERLTIGGESSVRGFKEQYLSGDNGGYWRNELNTALFTAPLFGQITAVAAIDGGYLHHDNHDVNAAGTLWGGAVGLNSSARYFSSQFTVGWPLRYPGDLAPDRVAVYYRLNFVL</sequence>
<feature type="region of interest" description="Disordered" evidence="9">
    <location>
        <begin position="24"/>
        <end position="51"/>
    </location>
</feature>
<keyword evidence="8" id="KW-0998">Cell outer membrane</keyword>
<organism evidence="12 13">
    <name type="scientific">Rahnella laticis</name>
    <dbReference type="NCBI Taxonomy" id="2787622"/>
    <lineage>
        <taxon>Bacteria</taxon>
        <taxon>Pseudomonadati</taxon>
        <taxon>Pseudomonadota</taxon>
        <taxon>Gammaproteobacteria</taxon>
        <taxon>Enterobacterales</taxon>
        <taxon>Yersiniaceae</taxon>
        <taxon>Rahnella</taxon>
    </lineage>
</organism>
<keyword evidence="10" id="KW-0732">Signal</keyword>
<feature type="chain" id="PRO_5046542256" evidence="10">
    <location>
        <begin position="20"/>
        <end position="552"/>
    </location>
</feature>
<evidence type="ECO:0000313" key="12">
    <source>
        <dbReference type="EMBL" id="MBF7981495.1"/>
    </source>
</evidence>
<keyword evidence="7" id="KW-0472">Membrane</keyword>
<dbReference type="Gene3D" id="3.10.20.310">
    <property type="entry name" value="membrane protein fhac"/>
    <property type="match status" value="1"/>
</dbReference>
<dbReference type="PANTHER" id="PTHR34597:SF3">
    <property type="entry name" value="OUTER MEMBRANE TRANSPORTER CDIB"/>
    <property type="match status" value="1"/>
</dbReference>
<evidence type="ECO:0000256" key="10">
    <source>
        <dbReference type="SAM" id="SignalP"/>
    </source>
</evidence>
<dbReference type="Proteomes" id="UP000636811">
    <property type="component" value="Unassembled WGS sequence"/>
</dbReference>
<evidence type="ECO:0000256" key="3">
    <source>
        <dbReference type="ARBA" id="ARBA00022448"/>
    </source>
</evidence>
<dbReference type="Gene3D" id="2.40.160.50">
    <property type="entry name" value="membrane protein fhac: a member of the omp85/tpsb transporter family"/>
    <property type="match status" value="1"/>
</dbReference>
<protein>
    <submittedName>
        <fullName evidence="12">ShlB/FhaC/HecB family hemolysin secretion/activation protein</fullName>
    </submittedName>
</protein>
<reference evidence="12 13" key="1">
    <citation type="submission" date="2020-11" db="EMBL/GenBank/DDBJ databases">
        <title>Taxonomic investigation of Rahnella strains.</title>
        <authorList>
            <person name="Lee S.D."/>
        </authorList>
    </citation>
    <scope>NUCLEOTIDE SEQUENCE [LARGE SCALE GENOMIC DNA]</scope>
    <source>
        <strain evidence="12 13">SAP-17</strain>
    </source>
</reference>
<proteinExistence type="inferred from homology"/>
<dbReference type="Pfam" id="PF03865">
    <property type="entry name" value="ShlB"/>
    <property type="match status" value="1"/>
</dbReference>
<evidence type="ECO:0000256" key="2">
    <source>
        <dbReference type="ARBA" id="ARBA00009055"/>
    </source>
</evidence>
<feature type="domain" description="POTRA" evidence="11">
    <location>
        <begin position="70"/>
        <end position="145"/>
    </location>
</feature>
<evidence type="ECO:0000256" key="8">
    <source>
        <dbReference type="ARBA" id="ARBA00023237"/>
    </source>
</evidence>
<dbReference type="PIRSF" id="PIRSF029745">
    <property type="entry name" value="FhaC"/>
    <property type="match status" value="1"/>
</dbReference>
<feature type="signal peptide" evidence="10">
    <location>
        <begin position="1"/>
        <end position="19"/>
    </location>
</feature>
<dbReference type="PANTHER" id="PTHR34597">
    <property type="entry name" value="SLR1661 PROTEIN"/>
    <property type="match status" value="1"/>
</dbReference>
<dbReference type="InterPro" id="IPR034746">
    <property type="entry name" value="POTRA"/>
</dbReference>
<feature type="compositionally biased region" description="Low complexity" evidence="9">
    <location>
        <begin position="31"/>
        <end position="42"/>
    </location>
</feature>
<dbReference type="EMBL" id="JADOBI010000009">
    <property type="protein sequence ID" value="MBF7981495.1"/>
    <property type="molecule type" value="Genomic_DNA"/>
</dbReference>
<comment type="similarity">
    <text evidence="2">Belongs to the TPS (TC 1.B.20) family.</text>
</comment>
<evidence type="ECO:0000259" key="11">
    <source>
        <dbReference type="PROSITE" id="PS51779"/>
    </source>
</evidence>
<evidence type="ECO:0000256" key="9">
    <source>
        <dbReference type="SAM" id="MobiDB-lite"/>
    </source>
</evidence>
<evidence type="ECO:0000256" key="5">
    <source>
        <dbReference type="ARBA" id="ARBA00022692"/>
    </source>
</evidence>
<gene>
    <name evidence="12" type="ORF">IV433_18960</name>
</gene>
<keyword evidence="5" id="KW-0812">Transmembrane</keyword>
<accession>A0ABS0EBL3</accession>
<dbReference type="RefSeq" id="WP_195815469.1">
    <property type="nucleotide sequence ID" value="NZ_JADOBI010000009.1"/>
</dbReference>
<evidence type="ECO:0000256" key="7">
    <source>
        <dbReference type="ARBA" id="ARBA00023136"/>
    </source>
</evidence>
<dbReference type="InterPro" id="IPR035251">
    <property type="entry name" value="ShlB_POTRA"/>
</dbReference>
<keyword evidence="6" id="KW-0653">Protein transport</keyword>
<comment type="subcellular location">
    <subcellularLocation>
        <location evidence="1">Cell outer membrane</location>
    </subcellularLocation>
</comment>
<dbReference type="InterPro" id="IPR027282">
    <property type="entry name" value="TPS"/>
</dbReference>
<name>A0ABS0EBL3_9GAMM</name>
<dbReference type="InterPro" id="IPR005565">
    <property type="entry name" value="Hemolysn_activator_HlyB_C"/>
</dbReference>
<dbReference type="Pfam" id="PF17287">
    <property type="entry name" value="POTRA_3"/>
    <property type="match status" value="1"/>
</dbReference>
<dbReference type="Pfam" id="PF08479">
    <property type="entry name" value="POTRA_2"/>
    <property type="match status" value="1"/>
</dbReference>